<organism evidence="1 2">
    <name type="scientific">Paraburkholderia dipogonis</name>
    <dbReference type="NCBI Taxonomy" id="1211383"/>
    <lineage>
        <taxon>Bacteria</taxon>
        <taxon>Pseudomonadati</taxon>
        <taxon>Pseudomonadota</taxon>
        <taxon>Betaproteobacteria</taxon>
        <taxon>Burkholderiales</taxon>
        <taxon>Burkholderiaceae</taxon>
        <taxon>Paraburkholderia</taxon>
    </lineage>
</organism>
<reference evidence="1 2" key="1">
    <citation type="journal article" date="2024" name="Chem. Sci.">
        <title>Discovery of megapolipeptins by genome mining of a Burkholderiales bacteria collection.</title>
        <authorList>
            <person name="Paulo B.S."/>
            <person name="Recchia M.J.J."/>
            <person name="Lee S."/>
            <person name="Fergusson C.H."/>
            <person name="Romanowski S.B."/>
            <person name="Hernandez A."/>
            <person name="Krull N."/>
            <person name="Liu D.Y."/>
            <person name="Cavanagh H."/>
            <person name="Bos A."/>
            <person name="Gray C.A."/>
            <person name="Murphy B.T."/>
            <person name="Linington R.G."/>
            <person name="Eustaquio A.S."/>
        </authorList>
    </citation>
    <scope>NUCLEOTIDE SEQUENCE [LARGE SCALE GENOMIC DNA]</scope>
    <source>
        <strain evidence="1 2">RL17-350-BIC-A</strain>
    </source>
</reference>
<dbReference type="RefSeq" id="WP_408179189.1">
    <property type="nucleotide sequence ID" value="NZ_JAQQEZ010000019.1"/>
</dbReference>
<dbReference type="Proteomes" id="UP001629230">
    <property type="component" value="Unassembled WGS sequence"/>
</dbReference>
<evidence type="ECO:0000313" key="1">
    <source>
        <dbReference type="EMBL" id="MFM0004339.1"/>
    </source>
</evidence>
<dbReference type="EMBL" id="JAQQEZ010000019">
    <property type="protein sequence ID" value="MFM0004339.1"/>
    <property type="molecule type" value="Genomic_DNA"/>
</dbReference>
<proteinExistence type="predicted"/>
<sequence>MQNAPLFHVLLDHLESIDASSAEIARFIDRWHQLKSHEGFPCPVCYLRGEDHALTLLAAQSAIQPMLCPACETLYNVPIED</sequence>
<accession>A0ABW9AWX6</accession>
<gene>
    <name evidence="1" type="ORF">PQR57_25360</name>
</gene>
<keyword evidence="2" id="KW-1185">Reference proteome</keyword>
<comment type="caution">
    <text evidence="1">The sequence shown here is derived from an EMBL/GenBank/DDBJ whole genome shotgun (WGS) entry which is preliminary data.</text>
</comment>
<protein>
    <submittedName>
        <fullName evidence="1">Uncharacterized protein</fullName>
    </submittedName>
</protein>
<name>A0ABW9AWX6_9BURK</name>
<evidence type="ECO:0000313" key="2">
    <source>
        <dbReference type="Proteomes" id="UP001629230"/>
    </source>
</evidence>